<dbReference type="AlphaFoldDB" id="A0A7Y2H294"/>
<evidence type="ECO:0000313" key="6">
    <source>
        <dbReference type="Proteomes" id="UP000547674"/>
    </source>
</evidence>
<keyword evidence="1" id="KW-0489">Methyltransferase</keyword>
<dbReference type="InterPro" id="IPR008854">
    <property type="entry name" value="TPMT"/>
</dbReference>
<evidence type="ECO:0000256" key="3">
    <source>
        <dbReference type="ARBA" id="ARBA00022691"/>
    </source>
</evidence>
<evidence type="ECO:0000256" key="1">
    <source>
        <dbReference type="ARBA" id="ARBA00022603"/>
    </source>
</evidence>
<sequence length="204" mass="22666">MASPASTQKKSMVPELFPGASTMDPFSSEFALAWYASMFDGEDLTAVTTLVPSGDMAEDAGFLAGKGCEIYVCDEDKAKLDEAKRQVKNNKGELRGAFDKSLFELKPWHLGTVDLIVDRTLLASLEPSQRFGYANRMARCLRPGGRLVGLFRINDEERSEAPYATDMKEFRQSVLRYFHVDVFRVAAPPKPGDDAVWAACLRLK</sequence>
<dbReference type="Gene3D" id="3.40.50.150">
    <property type="entry name" value="Vaccinia Virus protein VP39"/>
    <property type="match status" value="1"/>
</dbReference>
<evidence type="ECO:0008006" key="7">
    <source>
        <dbReference type="Google" id="ProtNLM"/>
    </source>
</evidence>
<protein>
    <recommendedName>
        <fullName evidence="7">Class I SAM-dependent methyltransferase</fullName>
    </recommendedName>
</protein>
<comment type="caution">
    <text evidence="5">The sequence shown here is derived from an EMBL/GenBank/DDBJ whole genome shotgun (WGS) entry which is preliminary data.</text>
</comment>
<dbReference type="SUPFAM" id="SSF53335">
    <property type="entry name" value="S-adenosyl-L-methionine-dependent methyltransferases"/>
    <property type="match status" value="1"/>
</dbReference>
<evidence type="ECO:0000256" key="2">
    <source>
        <dbReference type="ARBA" id="ARBA00022679"/>
    </source>
</evidence>
<evidence type="ECO:0000256" key="4">
    <source>
        <dbReference type="SAM" id="Coils"/>
    </source>
</evidence>
<proteinExistence type="predicted"/>
<keyword evidence="4" id="KW-0175">Coiled coil</keyword>
<reference evidence="5 6" key="1">
    <citation type="submission" date="2020-03" db="EMBL/GenBank/DDBJ databases">
        <title>Metabolic flexibility allows generalist bacteria to become dominant in a frequently disturbed ecosystem.</title>
        <authorList>
            <person name="Chen Y.-J."/>
            <person name="Leung P.M."/>
            <person name="Bay S.K."/>
            <person name="Hugenholtz P."/>
            <person name="Kessler A.J."/>
            <person name="Shelley G."/>
            <person name="Waite D.W."/>
            <person name="Cook P.L."/>
            <person name="Greening C."/>
        </authorList>
    </citation>
    <scope>NUCLEOTIDE SEQUENCE [LARGE SCALE GENOMIC DNA]</scope>
    <source>
        <strain evidence="5">SS_bin_28</strain>
    </source>
</reference>
<keyword evidence="3" id="KW-0949">S-adenosyl-L-methionine</keyword>
<dbReference type="EMBL" id="JABDJR010000265">
    <property type="protein sequence ID" value="NNF06473.1"/>
    <property type="molecule type" value="Genomic_DNA"/>
</dbReference>
<organism evidence="5 6">
    <name type="scientific">Eiseniibacteriota bacterium</name>
    <dbReference type="NCBI Taxonomy" id="2212470"/>
    <lineage>
        <taxon>Bacteria</taxon>
        <taxon>Candidatus Eiseniibacteriota</taxon>
    </lineage>
</organism>
<evidence type="ECO:0000313" key="5">
    <source>
        <dbReference type="EMBL" id="NNF06473.1"/>
    </source>
</evidence>
<keyword evidence="2" id="KW-0808">Transferase</keyword>
<dbReference type="GO" id="GO:0008757">
    <property type="term" value="F:S-adenosylmethionine-dependent methyltransferase activity"/>
    <property type="evidence" value="ECO:0007669"/>
    <property type="project" value="InterPro"/>
</dbReference>
<dbReference type="GO" id="GO:0032259">
    <property type="term" value="P:methylation"/>
    <property type="evidence" value="ECO:0007669"/>
    <property type="project" value="UniProtKB-KW"/>
</dbReference>
<feature type="coiled-coil region" evidence="4">
    <location>
        <begin position="73"/>
        <end position="100"/>
    </location>
</feature>
<dbReference type="Proteomes" id="UP000547674">
    <property type="component" value="Unassembled WGS sequence"/>
</dbReference>
<dbReference type="InterPro" id="IPR029063">
    <property type="entry name" value="SAM-dependent_MTases_sf"/>
</dbReference>
<dbReference type="CDD" id="cd02440">
    <property type="entry name" value="AdoMet_MTases"/>
    <property type="match status" value="1"/>
</dbReference>
<dbReference type="Pfam" id="PF05724">
    <property type="entry name" value="TPMT"/>
    <property type="match status" value="1"/>
</dbReference>
<gene>
    <name evidence="5" type="ORF">HKN21_06910</name>
</gene>
<accession>A0A7Y2H294</accession>
<name>A0A7Y2H294_UNCEI</name>